<evidence type="ECO:0000313" key="1">
    <source>
        <dbReference type="EMBL" id="KAH3685844.1"/>
    </source>
</evidence>
<proteinExistence type="predicted"/>
<evidence type="ECO:0000313" key="2">
    <source>
        <dbReference type="Proteomes" id="UP000774326"/>
    </source>
</evidence>
<dbReference type="AlphaFoldDB" id="A0A9P8QAF1"/>
<sequence length="329" mass="37748">MPESSLRHTSDFLPVPGHKAWEPTHIFETLPTAQHIWHSYESDLTKHVITKAITPLIQREPFKSRDDFSDMYKSLIVRVFETYSNVKSLCEAVENDLKNLNLNNELAVRFHVLICRRVLEEALDEDSNVRKKIVKIIQNLTREYETRDQINFQHQNYIIVNLGTLLLVEESGGPPVEEQEVHEKKRSASFLKLDSLQAENVVSQSSIPLFISSIIRLPQQYVRIREYRTCTQSAEVNYFGMGWDFFAHTCYLFCTGALLVYGVNFLMCYHQDLKHGAVKVLSQEGTVISFNHLALQSSIPHLGNATIIPCLVASFVVLIQKVLNPELFN</sequence>
<accession>A0A9P8QAF1</accession>
<organism evidence="1 2">
    <name type="scientific">Wickerhamomyces pijperi</name>
    <name type="common">Yeast</name>
    <name type="synonym">Pichia pijperi</name>
    <dbReference type="NCBI Taxonomy" id="599730"/>
    <lineage>
        <taxon>Eukaryota</taxon>
        <taxon>Fungi</taxon>
        <taxon>Dikarya</taxon>
        <taxon>Ascomycota</taxon>
        <taxon>Saccharomycotina</taxon>
        <taxon>Saccharomycetes</taxon>
        <taxon>Phaffomycetales</taxon>
        <taxon>Wickerhamomycetaceae</taxon>
        <taxon>Wickerhamomyces</taxon>
    </lineage>
</organism>
<reference evidence="1" key="1">
    <citation type="journal article" date="2021" name="Open Biol.">
        <title>Shared evolutionary footprints suggest mitochondrial oxidative damage underlies multiple complex I losses in fungi.</title>
        <authorList>
            <person name="Schikora-Tamarit M.A."/>
            <person name="Marcet-Houben M."/>
            <person name="Nosek J."/>
            <person name="Gabaldon T."/>
        </authorList>
    </citation>
    <scope>NUCLEOTIDE SEQUENCE</scope>
    <source>
        <strain evidence="1">CBS2887</strain>
    </source>
</reference>
<protein>
    <submittedName>
        <fullName evidence="1">Uncharacterized protein</fullName>
    </submittedName>
</protein>
<dbReference type="Proteomes" id="UP000774326">
    <property type="component" value="Unassembled WGS sequence"/>
</dbReference>
<dbReference type="EMBL" id="JAEUBG010001762">
    <property type="protein sequence ID" value="KAH3685844.1"/>
    <property type="molecule type" value="Genomic_DNA"/>
</dbReference>
<gene>
    <name evidence="1" type="ORF">WICPIJ_003181</name>
</gene>
<name>A0A9P8QAF1_WICPI</name>
<comment type="caution">
    <text evidence="1">The sequence shown here is derived from an EMBL/GenBank/DDBJ whole genome shotgun (WGS) entry which is preliminary data.</text>
</comment>
<reference evidence="1" key="2">
    <citation type="submission" date="2021-01" db="EMBL/GenBank/DDBJ databases">
        <authorList>
            <person name="Schikora-Tamarit M.A."/>
        </authorList>
    </citation>
    <scope>NUCLEOTIDE SEQUENCE</scope>
    <source>
        <strain evidence="1">CBS2887</strain>
    </source>
</reference>
<keyword evidence="2" id="KW-1185">Reference proteome</keyword>